<comment type="caution">
    <text evidence="3">The sequence shown here is derived from an EMBL/GenBank/DDBJ whole genome shotgun (WGS) entry which is preliminary data.</text>
</comment>
<dbReference type="InterPro" id="IPR050237">
    <property type="entry name" value="ATP-dep_AMP-bd_enzyme"/>
</dbReference>
<dbReference type="CDD" id="cd04433">
    <property type="entry name" value="AFD_class_I"/>
    <property type="match status" value="1"/>
</dbReference>
<dbReference type="Pfam" id="PF13193">
    <property type="entry name" value="AMP-binding_C"/>
    <property type="match status" value="1"/>
</dbReference>
<feature type="domain" description="AMP-binding enzyme C-terminal" evidence="2">
    <location>
        <begin position="420"/>
        <end position="495"/>
    </location>
</feature>
<dbReference type="SUPFAM" id="SSF56801">
    <property type="entry name" value="Acetyl-CoA synthetase-like"/>
    <property type="match status" value="1"/>
</dbReference>
<dbReference type="PANTHER" id="PTHR43767">
    <property type="entry name" value="LONG-CHAIN-FATTY-ACID--COA LIGASE"/>
    <property type="match status" value="1"/>
</dbReference>
<dbReference type="InterPro" id="IPR045851">
    <property type="entry name" value="AMP-bd_C_sf"/>
</dbReference>
<evidence type="ECO:0000259" key="1">
    <source>
        <dbReference type="Pfam" id="PF00501"/>
    </source>
</evidence>
<dbReference type="EMBL" id="JBHUDY010000002">
    <property type="protein sequence ID" value="MFD1613243.1"/>
    <property type="molecule type" value="Genomic_DNA"/>
</dbReference>
<dbReference type="Gene3D" id="3.30.300.30">
    <property type="match status" value="1"/>
</dbReference>
<dbReference type="Pfam" id="PF00501">
    <property type="entry name" value="AMP-binding"/>
    <property type="match status" value="1"/>
</dbReference>
<keyword evidence="4" id="KW-1185">Reference proteome</keyword>
<reference evidence="4" key="1">
    <citation type="journal article" date="2019" name="Int. J. Syst. Evol. Microbiol.">
        <title>The Global Catalogue of Microorganisms (GCM) 10K type strain sequencing project: providing services to taxonomists for standard genome sequencing and annotation.</title>
        <authorList>
            <consortium name="The Broad Institute Genomics Platform"/>
            <consortium name="The Broad Institute Genome Sequencing Center for Infectious Disease"/>
            <person name="Wu L."/>
            <person name="Ma J."/>
        </authorList>
    </citation>
    <scope>NUCLEOTIDE SEQUENCE [LARGE SCALE GENOMIC DNA]</scope>
    <source>
        <strain evidence="4">CGMCC 1.16275</strain>
    </source>
</reference>
<organism evidence="3 4">
    <name type="scientific">Sphingomonas tabacisoli</name>
    <dbReference type="NCBI Taxonomy" id="2249466"/>
    <lineage>
        <taxon>Bacteria</taxon>
        <taxon>Pseudomonadati</taxon>
        <taxon>Pseudomonadota</taxon>
        <taxon>Alphaproteobacteria</taxon>
        <taxon>Sphingomonadales</taxon>
        <taxon>Sphingomonadaceae</taxon>
        <taxon>Sphingomonas</taxon>
    </lineage>
</organism>
<name>A0ABW4I5S3_9SPHN</name>
<proteinExistence type="predicted"/>
<dbReference type="InterPro" id="IPR042099">
    <property type="entry name" value="ANL_N_sf"/>
</dbReference>
<gene>
    <name evidence="3" type="ORF">ACFSCW_15665</name>
</gene>
<protein>
    <submittedName>
        <fullName evidence="3">Class I adenylate-forming enzyme family protein</fullName>
    </submittedName>
</protein>
<evidence type="ECO:0000313" key="4">
    <source>
        <dbReference type="Proteomes" id="UP001597115"/>
    </source>
</evidence>
<evidence type="ECO:0000313" key="3">
    <source>
        <dbReference type="EMBL" id="MFD1613243.1"/>
    </source>
</evidence>
<dbReference type="InterPro" id="IPR000873">
    <property type="entry name" value="AMP-dep_synth/lig_dom"/>
</dbReference>
<feature type="domain" description="AMP-dependent synthetase/ligase" evidence="1">
    <location>
        <begin position="28"/>
        <end position="377"/>
    </location>
</feature>
<sequence length="509" mass="54855">MGPDRAAEGKGGDRLNGAMPDLRQLCRAALARQSELPAIEFERRWYDWGELARVATSLQSALASTDAPESAPVILVARNHPAFIAALLALLAQGRTVRMVYAFQSAAGIAREIDALQACAAVARKQDLAEPVRQAIRRKGMMGIALDDMAVELLDPPANAWAGAVPAMSSIEILTSGTTGPPKRFQVSYELLERHFITTPLTATQGANPGSIPPFLVSFPLGNITGLYITLPTILSGQRIILLERFRLGAWLDYVKRYRPAHSGLPPSCVQELLDANVCREDLASLKALGVGAAPLDPTVQRTFEEAYGIPILISYGATEFAGPVTAVSPEDHARHGRDKIGTVGRALPGVRLRVVDPESGQDLGANADGVLQVVSPRIGPEWIRTSDLARIDRDGFLFILGRADGAINRGGFKVLPESVERALTLHPDISEAAVTGIPDRRLGAVPVAAIRLRPGAGKPSIEALEQHLREQVAAPSIPVKWLFCDDLPRTPSHKTDRRALQELFEKSD</sequence>
<dbReference type="RefSeq" id="WP_380891138.1">
    <property type="nucleotide sequence ID" value="NZ_JBHUDY010000002.1"/>
</dbReference>
<dbReference type="PANTHER" id="PTHR43767:SF10">
    <property type="entry name" value="SURFACTIN SYNTHASE SUBUNIT 1"/>
    <property type="match status" value="1"/>
</dbReference>
<evidence type="ECO:0000259" key="2">
    <source>
        <dbReference type="Pfam" id="PF13193"/>
    </source>
</evidence>
<dbReference type="Gene3D" id="3.40.50.12780">
    <property type="entry name" value="N-terminal domain of ligase-like"/>
    <property type="match status" value="1"/>
</dbReference>
<accession>A0ABW4I5S3</accession>
<dbReference type="InterPro" id="IPR025110">
    <property type="entry name" value="AMP-bd_C"/>
</dbReference>
<dbReference type="Proteomes" id="UP001597115">
    <property type="component" value="Unassembled WGS sequence"/>
</dbReference>